<proteinExistence type="predicted"/>
<dbReference type="PANTHER" id="PTHR30008">
    <property type="entry name" value="EXODEOXYRIBONUCLEASE 7 LARGE SUBUNIT"/>
    <property type="match status" value="1"/>
</dbReference>
<dbReference type="PANTHER" id="PTHR30008:SF0">
    <property type="entry name" value="EXODEOXYRIBONUCLEASE 7 LARGE SUBUNIT"/>
    <property type="match status" value="1"/>
</dbReference>
<evidence type="ECO:0000313" key="3">
    <source>
        <dbReference type="Proteomes" id="UP000182958"/>
    </source>
</evidence>
<dbReference type="GO" id="GO:0009318">
    <property type="term" value="C:exodeoxyribonuclease VII complex"/>
    <property type="evidence" value="ECO:0007669"/>
    <property type="project" value="InterPro"/>
</dbReference>
<keyword evidence="2" id="KW-0269">Exonuclease</keyword>
<feature type="domain" description="Exonuclease VII large subunit C-terminal" evidence="1">
    <location>
        <begin position="82"/>
        <end position="225"/>
    </location>
</feature>
<dbReference type="EMBL" id="FPJA01000004">
    <property type="protein sequence ID" value="SFW14142.1"/>
    <property type="molecule type" value="Genomic_DNA"/>
</dbReference>
<dbReference type="AlphaFoldDB" id="A0A1K1LWU0"/>
<evidence type="ECO:0000259" key="1">
    <source>
        <dbReference type="Pfam" id="PF02601"/>
    </source>
</evidence>
<dbReference type="Pfam" id="PF02601">
    <property type="entry name" value="Exonuc_VII_L"/>
    <property type="match status" value="1"/>
</dbReference>
<dbReference type="GO" id="GO:0006308">
    <property type="term" value="P:DNA catabolic process"/>
    <property type="evidence" value="ECO:0007669"/>
    <property type="project" value="InterPro"/>
</dbReference>
<reference evidence="3" key="1">
    <citation type="submission" date="2016-11" db="EMBL/GenBank/DDBJ databases">
        <authorList>
            <person name="Varghese N."/>
            <person name="Submissions S."/>
        </authorList>
    </citation>
    <scope>NUCLEOTIDE SEQUENCE [LARGE SCALE GENOMIC DNA]</scope>
    <source>
        <strain evidence="3">C3</strain>
    </source>
</reference>
<organism evidence="2 3">
    <name type="scientific">Selenomonas ruminantium</name>
    <dbReference type="NCBI Taxonomy" id="971"/>
    <lineage>
        <taxon>Bacteria</taxon>
        <taxon>Bacillati</taxon>
        <taxon>Bacillota</taxon>
        <taxon>Negativicutes</taxon>
        <taxon>Selenomonadales</taxon>
        <taxon>Selenomonadaceae</taxon>
        <taxon>Selenomonas</taxon>
    </lineage>
</organism>
<dbReference type="InterPro" id="IPR020579">
    <property type="entry name" value="Exonuc_VII_lsu_C"/>
</dbReference>
<accession>A0A1K1LWU0</accession>
<dbReference type="GO" id="GO:0008855">
    <property type="term" value="F:exodeoxyribonuclease VII activity"/>
    <property type="evidence" value="ECO:0007669"/>
    <property type="project" value="InterPro"/>
</dbReference>
<gene>
    <name evidence="2" type="ORF">SAMN02910323_0333</name>
</gene>
<name>A0A1K1LWU0_SELRU</name>
<evidence type="ECO:0000313" key="2">
    <source>
        <dbReference type="EMBL" id="SFW14142.1"/>
    </source>
</evidence>
<dbReference type="Proteomes" id="UP000182958">
    <property type="component" value="Unassembled WGS sequence"/>
</dbReference>
<keyword evidence="2" id="KW-0378">Hydrolase</keyword>
<sequence>MFFKVIDANTDITSRNLSATLRIPKELVAKDGPESFVRKMVKVSCDTIHPYCLSAKNITILDNSMYDKTILKWEMEHKKELQNHKQRTLPINIDKIRLIVPLPSQAEKDFRAIFDKFDIPQDIITIPNCLTGKGSINYESRVKQITTAIDELENCDVICLIRGGGDLEDFLYFSSPEVFCKLHDSDKYIVTGIGHADDQPLCQLVADYAATTPTDAAYYVANMIKPIFTDSLEQRIYKQK</sequence>
<dbReference type="InterPro" id="IPR003753">
    <property type="entry name" value="Exonuc_VII_L"/>
</dbReference>
<protein>
    <submittedName>
        <fullName evidence="2">Exonuclease VII, large subunit</fullName>
    </submittedName>
</protein>
<keyword evidence="3" id="KW-1185">Reference proteome</keyword>
<keyword evidence="2" id="KW-0540">Nuclease</keyword>